<sequence>MYPQDFEQRHPAVPPLYPMDPCRPKPYEPMPMPYEHMPMDPYAPMMPYMHCPMMDPRFRDCVRVCMMQCGSYPMQPAYPMDMHYETMNMDEPIAYYPGEIE</sequence>
<evidence type="ECO:0000313" key="2">
    <source>
        <dbReference type="Proteomes" id="UP000245423"/>
    </source>
</evidence>
<dbReference type="EMBL" id="LT669839">
    <property type="protein sequence ID" value="SHD76159.1"/>
    <property type="molecule type" value="Genomic_DNA"/>
</dbReference>
<dbReference type="OrthoDB" id="1708220at2"/>
<proteinExistence type="predicted"/>
<gene>
    <name evidence="1" type="ORF">CUESP1_0779</name>
</gene>
<dbReference type="HOGENOM" id="CLU_2286695_0_0_9"/>
<organism evidence="1 2">
    <name type="scientific">[Clostridium] ultunense Esp</name>
    <dbReference type="NCBI Taxonomy" id="1288971"/>
    <lineage>
        <taxon>Bacteria</taxon>
        <taxon>Bacillati</taxon>
        <taxon>Bacillota</taxon>
        <taxon>Tissierellia</taxon>
        <taxon>Tissierellales</taxon>
        <taxon>Tepidimicrobiaceae</taxon>
        <taxon>Schnuerera</taxon>
    </lineage>
</organism>
<accession>M1Z6P5</accession>
<name>M1Z6P5_9FIRM</name>
<protein>
    <submittedName>
        <fullName evidence="1">Uncharacterized protein</fullName>
    </submittedName>
</protein>
<keyword evidence="2" id="KW-1185">Reference proteome</keyword>
<dbReference type="AlphaFoldDB" id="M1Z6P5"/>
<dbReference type="Proteomes" id="UP000245423">
    <property type="component" value="Chromosome 1"/>
</dbReference>
<reference evidence="1 2" key="1">
    <citation type="submission" date="2016-11" db="EMBL/GenBank/DDBJ databases">
        <authorList>
            <person name="Manzoor S."/>
        </authorList>
    </citation>
    <scope>NUCLEOTIDE SEQUENCE [LARGE SCALE GENOMIC DNA]</scope>
    <source>
        <strain evidence="1">Clostridium ultunense strain Esp</strain>
    </source>
</reference>
<evidence type="ECO:0000313" key="1">
    <source>
        <dbReference type="EMBL" id="SHD76159.1"/>
    </source>
</evidence>
<dbReference type="RefSeq" id="WP_005582925.1">
    <property type="nucleotide sequence ID" value="NZ_LT669839.1"/>
</dbReference>